<keyword evidence="6" id="KW-0479">Metal-binding</keyword>
<evidence type="ECO:0000256" key="23">
    <source>
        <dbReference type="SAM" id="MobiDB-lite"/>
    </source>
</evidence>
<dbReference type="InterPro" id="IPR013020">
    <property type="entry name" value="Rad3/Chl1-like"/>
</dbReference>
<name>A0A6G1LI95_9PEZI</name>
<evidence type="ECO:0000256" key="9">
    <source>
        <dbReference type="ARBA" id="ARBA00022806"/>
    </source>
</evidence>
<reference evidence="25" key="1">
    <citation type="journal article" date="2020" name="Stud. Mycol.">
        <title>101 Dothideomycetes genomes: a test case for predicting lifestyles and emergence of pathogens.</title>
        <authorList>
            <person name="Haridas S."/>
            <person name="Albert R."/>
            <person name="Binder M."/>
            <person name="Bloem J."/>
            <person name="Labutti K."/>
            <person name="Salamov A."/>
            <person name="Andreopoulos B."/>
            <person name="Baker S."/>
            <person name="Barry K."/>
            <person name="Bills G."/>
            <person name="Bluhm B."/>
            <person name="Cannon C."/>
            <person name="Castanera R."/>
            <person name="Culley D."/>
            <person name="Daum C."/>
            <person name="Ezra D."/>
            <person name="Gonzalez J."/>
            <person name="Henrissat B."/>
            <person name="Kuo A."/>
            <person name="Liang C."/>
            <person name="Lipzen A."/>
            <person name="Lutzoni F."/>
            <person name="Magnuson J."/>
            <person name="Mondo S."/>
            <person name="Nolan M."/>
            <person name="Ohm R."/>
            <person name="Pangilinan J."/>
            <person name="Park H.-J."/>
            <person name="Ramirez L."/>
            <person name="Alfaro M."/>
            <person name="Sun H."/>
            <person name="Tritt A."/>
            <person name="Yoshinaga Y."/>
            <person name="Zwiers L.-H."/>
            <person name="Turgeon B."/>
            <person name="Goodwin S."/>
            <person name="Spatafora J."/>
            <person name="Crous P."/>
            <person name="Grigoriev I."/>
        </authorList>
    </citation>
    <scope>NUCLEOTIDE SEQUENCE</scope>
    <source>
        <strain evidence="25">CBS 116005</strain>
    </source>
</reference>
<keyword evidence="14" id="KW-0413">Isomerase</keyword>
<dbReference type="PANTHER" id="PTHR11472:SF41">
    <property type="entry name" value="ATP-DEPENDENT DNA HELICASE DDX11-RELATED"/>
    <property type="match status" value="1"/>
</dbReference>
<dbReference type="GO" id="GO:0016818">
    <property type="term" value="F:hydrolase activity, acting on acid anhydrides, in phosphorus-containing anhydrides"/>
    <property type="evidence" value="ECO:0007669"/>
    <property type="project" value="InterPro"/>
</dbReference>
<evidence type="ECO:0000313" key="26">
    <source>
        <dbReference type="Proteomes" id="UP000799436"/>
    </source>
</evidence>
<evidence type="ECO:0000256" key="14">
    <source>
        <dbReference type="ARBA" id="ARBA00023235"/>
    </source>
</evidence>
<dbReference type="InterPro" id="IPR027417">
    <property type="entry name" value="P-loop_NTPase"/>
</dbReference>
<comment type="catalytic activity">
    <reaction evidence="22">
        <text>ATP + H2O = ADP + phosphate + H(+)</text>
        <dbReference type="Rhea" id="RHEA:13065"/>
        <dbReference type="ChEBI" id="CHEBI:15377"/>
        <dbReference type="ChEBI" id="CHEBI:15378"/>
        <dbReference type="ChEBI" id="CHEBI:30616"/>
        <dbReference type="ChEBI" id="CHEBI:43474"/>
        <dbReference type="ChEBI" id="CHEBI:456216"/>
        <dbReference type="EC" id="5.6.2.3"/>
    </reaction>
</comment>
<dbReference type="Pfam" id="PF06733">
    <property type="entry name" value="DEAD_2"/>
    <property type="match status" value="1"/>
</dbReference>
<dbReference type="OrthoDB" id="267079at2759"/>
<evidence type="ECO:0000256" key="18">
    <source>
        <dbReference type="ARBA" id="ARBA00044969"/>
    </source>
</evidence>
<feature type="domain" description="Helicase ATP-binding" evidence="24">
    <location>
        <begin position="2"/>
        <end position="414"/>
    </location>
</feature>
<keyword evidence="10" id="KW-0067">ATP-binding</keyword>
<dbReference type="AlphaFoldDB" id="A0A6G1LI95"/>
<dbReference type="Gene3D" id="3.40.50.300">
    <property type="entry name" value="P-loop containing nucleotide triphosphate hydrolases"/>
    <property type="match status" value="3"/>
</dbReference>
<evidence type="ECO:0000256" key="7">
    <source>
        <dbReference type="ARBA" id="ARBA00022741"/>
    </source>
</evidence>
<evidence type="ECO:0000256" key="3">
    <source>
        <dbReference type="ARBA" id="ARBA00008435"/>
    </source>
</evidence>
<evidence type="ECO:0000256" key="5">
    <source>
        <dbReference type="ARBA" id="ARBA00017386"/>
    </source>
</evidence>
<dbReference type="GO" id="GO:0034085">
    <property type="term" value="P:establishment of sister chromatid cohesion"/>
    <property type="evidence" value="ECO:0007669"/>
    <property type="project" value="TreeGrafter"/>
</dbReference>
<dbReference type="InterPro" id="IPR014013">
    <property type="entry name" value="Helic_SF1/SF2_ATP-bd_DinG/Rad3"/>
</dbReference>
<evidence type="ECO:0000259" key="24">
    <source>
        <dbReference type="PROSITE" id="PS51193"/>
    </source>
</evidence>
<dbReference type="InterPro" id="IPR010614">
    <property type="entry name" value="RAD3-like_helicase_DEAD"/>
</dbReference>
<dbReference type="PROSITE" id="PS51193">
    <property type="entry name" value="HELICASE_ATP_BIND_2"/>
    <property type="match status" value="1"/>
</dbReference>
<comment type="similarity">
    <text evidence="3">Belongs to the DEAD box helicase family. DEAH subfamily. DDX11/CHL1 sub-subfamily.</text>
</comment>
<evidence type="ECO:0000256" key="13">
    <source>
        <dbReference type="ARBA" id="ARBA00023125"/>
    </source>
</evidence>
<dbReference type="EMBL" id="ML995814">
    <property type="protein sequence ID" value="KAF2772683.1"/>
    <property type="molecule type" value="Genomic_DNA"/>
</dbReference>
<dbReference type="GO" id="GO:0003677">
    <property type="term" value="F:DNA binding"/>
    <property type="evidence" value="ECO:0007669"/>
    <property type="project" value="UniProtKB-KW"/>
</dbReference>
<dbReference type="NCBIfam" id="TIGR00604">
    <property type="entry name" value="rad3"/>
    <property type="match status" value="1"/>
</dbReference>
<proteinExistence type="inferred from homology"/>
<keyword evidence="11" id="KW-0408">Iron</keyword>
<accession>A0A6G1LI95</accession>
<evidence type="ECO:0000256" key="8">
    <source>
        <dbReference type="ARBA" id="ARBA00022801"/>
    </source>
</evidence>
<evidence type="ECO:0000256" key="16">
    <source>
        <dbReference type="ARBA" id="ARBA00023306"/>
    </source>
</evidence>
<dbReference type="GO" id="GO:0046872">
    <property type="term" value="F:metal ion binding"/>
    <property type="evidence" value="ECO:0007669"/>
    <property type="project" value="UniProtKB-KW"/>
</dbReference>
<keyword evidence="26" id="KW-1185">Reference proteome</keyword>
<keyword evidence="16" id="KW-0131">Cell cycle</keyword>
<keyword evidence="8" id="KW-0378">Hydrolase</keyword>
<evidence type="ECO:0000256" key="19">
    <source>
        <dbReference type="ARBA" id="ARBA00044998"/>
    </source>
</evidence>
<feature type="compositionally biased region" description="Basic and acidic residues" evidence="23">
    <location>
        <begin position="106"/>
        <end position="118"/>
    </location>
</feature>
<dbReference type="Pfam" id="PF13307">
    <property type="entry name" value="Helicase_C_2"/>
    <property type="match status" value="1"/>
</dbReference>
<dbReference type="GO" id="GO:0043139">
    <property type="term" value="F:5'-3' DNA helicase activity"/>
    <property type="evidence" value="ECO:0007669"/>
    <property type="project" value="UniProtKB-EC"/>
</dbReference>
<evidence type="ECO:0000256" key="21">
    <source>
        <dbReference type="ARBA" id="ARBA00045702"/>
    </source>
</evidence>
<protein>
    <recommendedName>
        <fullName evidence="5">ATP-dependent DNA helicase CHL1</fullName>
        <ecNumber evidence="18">5.6.2.3</ecNumber>
    </recommendedName>
    <alternativeName>
        <fullName evidence="4">ATP-dependent DNA helicase chl1</fullName>
    </alternativeName>
    <alternativeName>
        <fullName evidence="17">Chromosome loss protein 1</fullName>
    </alternativeName>
    <alternativeName>
        <fullName evidence="19 20">DNA 5'-3' helicase CHL1</fullName>
    </alternativeName>
</protein>
<feature type="region of interest" description="Disordered" evidence="23">
    <location>
        <begin position="106"/>
        <end position="139"/>
    </location>
</feature>
<gene>
    <name evidence="25" type="ORF">EJ03DRAFT_190188</name>
</gene>
<dbReference type="InterPro" id="IPR045028">
    <property type="entry name" value="DinG/Rad3-like"/>
</dbReference>
<dbReference type="GO" id="GO:0006139">
    <property type="term" value="P:nucleobase-containing compound metabolic process"/>
    <property type="evidence" value="ECO:0007669"/>
    <property type="project" value="InterPro"/>
</dbReference>
<comment type="function">
    <text evidence="21">ATP-dependent DNA helicase important for chromosome transmission and normal cell cycle progression in G(2)/M. May have a role in changing DNA topology to allow the loading of proteins involved in maintaining sister chromatid cohesion in the vicinity of the centromeres. Has a specific role in chromosome segregation during meiosis II.</text>
</comment>
<evidence type="ECO:0000256" key="17">
    <source>
        <dbReference type="ARBA" id="ARBA00029709"/>
    </source>
</evidence>
<dbReference type="EC" id="5.6.2.3" evidence="18"/>
<evidence type="ECO:0000256" key="20">
    <source>
        <dbReference type="ARBA" id="ARBA00045008"/>
    </source>
</evidence>
<dbReference type="InterPro" id="IPR006554">
    <property type="entry name" value="Helicase-like_DEXD_c2"/>
</dbReference>
<evidence type="ECO:0000256" key="12">
    <source>
        <dbReference type="ARBA" id="ARBA00023014"/>
    </source>
</evidence>
<dbReference type="FunFam" id="3.40.50.300:FF:002774">
    <property type="entry name" value="ATP-dependent DNA helicase chl1"/>
    <property type="match status" value="1"/>
</dbReference>
<evidence type="ECO:0000313" key="25">
    <source>
        <dbReference type="EMBL" id="KAF2772683.1"/>
    </source>
</evidence>
<dbReference type="GO" id="GO:0005634">
    <property type="term" value="C:nucleus"/>
    <property type="evidence" value="ECO:0007669"/>
    <property type="project" value="UniProtKB-SubCell"/>
</dbReference>
<dbReference type="SMART" id="SM00488">
    <property type="entry name" value="DEXDc2"/>
    <property type="match status" value="1"/>
</dbReference>
<evidence type="ECO:0000256" key="15">
    <source>
        <dbReference type="ARBA" id="ARBA00023242"/>
    </source>
</evidence>
<evidence type="ECO:0000256" key="2">
    <source>
        <dbReference type="ARBA" id="ARBA00004123"/>
    </source>
</evidence>
<keyword evidence="7" id="KW-0547">Nucleotide-binding</keyword>
<organism evidence="25 26">
    <name type="scientific">Teratosphaeria nubilosa</name>
    <dbReference type="NCBI Taxonomy" id="161662"/>
    <lineage>
        <taxon>Eukaryota</taxon>
        <taxon>Fungi</taxon>
        <taxon>Dikarya</taxon>
        <taxon>Ascomycota</taxon>
        <taxon>Pezizomycotina</taxon>
        <taxon>Dothideomycetes</taxon>
        <taxon>Dothideomycetidae</taxon>
        <taxon>Mycosphaerellales</taxon>
        <taxon>Teratosphaeriaceae</taxon>
        <taxon>Teratosphaeria</taxon>
    </lineage>
</organism>
<evidence type="ECO:0000256" key="10">
    <source>
        <dbReference type="ARBA" id="ARBA00022840"/>
    </source>
</evidence>
<evidence type="ECO:0000256" key="4">
    <source>
        <dbReference type="ARBA" id="ARBA00016387"/>
    </source>
</evidence>
<comment type="subcellular location">
    <subcellularLocation>
        <location evidence="2">Nucleus</location>
    </subcellularLocation>
</comment>
<dbReference type="GO" id="GO:0051536">
    <property type="term" value="F:iron-sulfur cluster binding"/>
    <property type="evidence" value="ECO:0007669"/>
    <property type="project" value="UniProtKB-KW"/>
</dbReference>
<dbReference type="InterPro" id="IPR006555">
    <property type="entry name" value="ATP-dep_Helicase_C"/>
</dbReference>
<dbReference type="Proteomes" id="UP000799436">
    <property type="component" value="Unassembled WGS sequence"/>
</dbReference>
<dbReference type="PANTHER" id="PTHR11472">
    <property type="entry name" value="DNA REPAIR DEAD HELICASE RAD3/XP-D SUBFAMILY MEMBER"/>
    <property type="match status" value="1"/>
</dbReference>
<keyword evidence="15" id="KW-0539">Nucleus</keyword>
<dbReference type="SMART" id="SM00491">
    <property type="entry name" value="HELICc2"/>
    <property type="match status" value="1"/>
</dbReference>
<evidence type="ECO:0000256" key="11">
    <source>
        <dbReference type="ARBA" id="ARBA00023004"/>
    </source>
</evidence>
<evidence type="ECO:0000256" key="22">
    <source>
        <dbReference type="ARBA" id="ARBA00048954"/>
    </source>
</evidence>
<keyword evidence="9 25" id="KW-0347">Helicase</keyword>
<evidence type="ECO:0000256" key="1">
    <source>
        <dbReference type="ARBA" id="ARBA00001966"/>
    </source>
</evidence>
<sequence>MGRKQFHHPFEAYEIQQRFMESVYRCIEDGKVGIFESPTGTGKSLSLICSSLTWLREHKRSQFDEAIAAIEVDEDEPDWMAEHARESRRREMRQMRDEFEQRLKAARERERKVREQAKSSEPTLKRRKVIDQEDEVDTDESQFVLDEYNSESEGQRARSTVPEYSAETAKLMEKLGMLPQEQKRSEMEDWDELKVYFCSRTHSQLSQFVGELQRVKLPPGLPLEDASTGQTNDLAEDVKQLSLGSRKNLCINAKVAKLGSQAAINERCVELQQSSTAADHKCPFLPNKESADLVLDFRDHALAKIRDIEELATVGSKLGICPYYASRPAIAYAEMVTLPYPLLLQKSSRDALGISLKGHVVIIDEAHNLMDAIETIYSAQVTRLQLQNTRVSLMTYLQKFRNRLKGSNRVYVTQVVRMVDSLLLFTDAKAGATGGGGTIQPSQLMTGKGVDQINVAKLVRYINDSKLARKVEGYIAQVAQKENVRNGGADKGIVAVSTSVPTLTHVQNFLTALMNPSVEGRFFWAHEGEEVVLRYMLLDPSQHFREIVEDARAVILAGGTMSPMDDYRQQLLPYIPSIETFSCGHLIPTSSLIVRTITSDQDGPLQFTFKSRTPETFSRIGKVLLQIAPHVQGGLVIFFPSFGFLEQASQAWRSSSILAELGKTRPIFWDNRGGSAETTFKAYSDAVTSSSSKGAILLSVLGGKLSEGINFSNDLGRCVVVVGLPFPNLETPEWKAKLQYIDARAVERGEPKGKASREHAENVCMRAVNQAVGRVIRHKDDWASIVLMDSRYGQERIKNKLPGWIKESFPAGSATMVADVANDVARFFAVRAEGMV</sequence>
<evidence type="ECO:0000256" key="6">
    <source>
        <dbReference type="ARBA" id="ARBA00022723"/>
    </source>
</evidence>
<dbReference type="GO" id="GO:0005524">
    <property type="term" value="F:ATP binding"/>
    <property type="evidence" value="ECO:0007669"/>
    <property type="project" value="UniProtKB-KW"/>
</dbReference>
<keyword evidence="12" id="KW-0411">Iron-sulfur</keyword>
<keyword evidence="13" id="KW-0238">DNA-binding</keyword>
<comment type="cofactor">
    <cofactor evidence="1">
        <name>[4Fe-4S] cluster</name>
        <dbReference type="ChEBI" id="CHEBI:49883"/>
    </cofactor>
</comment>